<evidence type="ECO:0000313" key="3">
    <source>
        <dbReference type="Proteomes" id="UP000253998"/>
    </source>
</evidence>
<gene>
    <name evidence="2" type="ORF">DPV83_01910</name>
</gene>
<feature type="signal peptide" evidence="1">
    <location>
        <begin position="1"/>
        <end position="28"/>
    </location>
</feature>
<protein>
    <submittedName>
        <fullName evidence="2">DUF1439 domain-containing protein</fullName>
    </submittedName>
</protein>
<keyword evidence="1" id="KW-0732">Signal</keyword>
<dbReference type="RefSeq" id="WP_111294639.1">
    <property type="nucleotide sequence ID" value="NZ_QEPM01000001.1"/>
</dbReference>
<evidence type="ECO:0000313" key="2">
    <source>
        <dbReference type="EMBL" id="RDE72397.1"/>
    </source>
</evidence>
<dbReference type="InterPro" id="IPR010835">
    <property type="entry name" value="DUF1439"/>
</dbReference>
<comment type="caution">
    <text evidence="2">The sequence shown here is derived from an EMBL/GenBank/DDBJ whole genome shotgun (WGS) entry which is preliminary data.</text>
</comment>
<reference evidence="2 3" key="1">
    <citation type="submission" date="2018-05" db="EMBL/GenBank/DDBJ databases">
        <title>Draft Genome Sequences for a Diverse set of 7 Haemophilus Species.</title>
        <authorList>
            <person name="Nichols M."/>
            <person name="Topaz N."/>
            <person name="Wang X."/>
            <person name="Wang X."/>
            <person name="Boxrud D."/>
        </authorList>
    </citation>
    <scope>NUCLEOTIDE SEQUENCE [LARGE SCALE GENOMIC DNA]</scope>
    <source>
        <strain evidence="2 3">C2001002503</strain>
    </source>
</reference>
<dbReference type="Proteomes" id="UP000253998">
    <property type="component" value="Unassembled WGS sequence"/>
</dbReference>
<feature type="chain" id="PRO_5032379648" evidence="1">
    <location>
        <begin position="29"/>
        <end position="194"/>
    </location>
</feature>
<proteinExistence type="predicted"/>
<evidence type="ECO:0000256" key="1">
    <source>
        <dbReference type="SAM" id="SignalP"/>
    </source>
</evidence>
<name>A0A8B2U6J6_9PAST</name>
<accession>A0A8B2U6J6</accession>
<dbReference type="Pfam" id="PF07273">
    <property type="entry name" value="DUF1439"/>
    <property type="match status" value="1"/>
</dbReference>
<organism evidence="2 3">
    <name type="scientific">Aggregatibacter segnis</name>
    <dbReference type="NCBI Taxonomy" id="739"/>
    <lineage>
        <taxon>Bacteria</taxon>
        <taxon>Pseudomonadati</taxon>
        <taxon>Pseudomonadota</taxon>
        <taxon>Gammaproteobacteria</taxon>
        <taxon>Pasteurellales</taxon>
        <taxon>Pasteurellaceae</taxon>
        <taxon>Aggregatibacter</taxon>
    </lineage>
</organism>
<dbReference type="AlphaFoldDB" id="A0A8B2U6J6"/>
<dbReference type="EMBL" id="QEPM01000001">
    <property type="protein sequence ID" value="RDE72397.1"/>
    <property type="molecule type" value="Genomic_DNA"/>
</dbReference>
<sequence length="194" mass="21875">MFTWLKQKGMTFICACFMTLTFSTSAFALAIGESEINQLLKQHNHYKNSYGIPGLASVNYNLHDFSAKIGQTAEKRLELNGIIDGLFQLPTDKFSAKLNLTFDTVPYYDAQKGAVYLKDIRVLRWSGSPQQYMGQVQNLIPLLASNISAYLSSTPIYTLDDKNPRDKMIKQVAKAIRVEQGRLEVETVDNLLKP</sequence>
<dbReference type="Gene3D" id="3.15.10.40">
    <property type="entry name" value="Uncharacterised protein PF07273, DUF1439"/>
    <property type="match status" value="1"/>
</dbReference>